<feature type="compositionally biased region" description="Basic and acidic residues" evidence="1">
    <location>
        <begin position="762"/>
        <end position="774"/>
    </location>
</feature>
<comment type="caution">
    <text evidence="3">The sequence shown here is derived from an EMBL/GenBank/DDBJ whole genome shotgun (WGS) entry which is preliminary data.</text>
</comment>
<feature type="compositionally biased region" description="Low complexity" evidence="1">
    <location>
        <begin position="43"/>
        <end position="68"/>
    </location>
</feature>
<dbReference type="Gene3D" id="2.30.42.10">
    <property type="match status" value="1"/>
</dbReference>
<protein>
    <recommendedName>
        <fullName evidence="2">PDZ domain-containing protein</fullName>
    </recommendedName>
</protein>
<organism evidence="3 4">
    <name type="scientific">Cyclostephanos tholiformis</name>
    <dbReference type="NCBI Taxonomy" id="382380"/>
    <lineage>
        <taxon>Eukaryota</taxon>
        <taxon>Sar</taxon>
        <taxon>Stramenopiles</taxon>
        <taxon>Ochrophyta</taxon>
        <taxon>Bacillariophyta</taxon>
        <taxon>Coscinodiscophyceae</taxon>
        <taxon>Thalassiosirophycidae</taxon>
        <taxon>Stephanodiscales</taxon>
        <taxon>Stephanodiscaceae</taxon>
        <taxon>Cyclostephanos</taxon>
    </lineage>
</organism>
<proteinExistence type="predicted"/>
<feature type="region of interest" description="Disordered" evidence="1">
    <location>
        <begin position="1256"/>
        <end position="1323"/>
    </location>
</feature>
<accession>A0ABD3RRU5</accession>
<reference evidence="3 4" key="1">
    <citation type="submission" date="2024-10" db="EMBL/GenBank/DDBJ databases">
        <title>Updated reference genomes for cyclostephanoid diatoms.</title>
        <authorList>
            <person name="Roberts W.R."/>
            <person name="Alverson A.J."/>
        </authorList>
    </citation>
    <scope>NUCLEOTIDE SEQUENCE [LARGE SCALE GENOMIC DNA]</scope>
    <source>
        <strain evidence="3 4">AJA228-03</strain>
    </source>
</reference>
<feature type="compositionally biased region" description="Gly residues" evidence="1">
    <location>
        <begin position="91"/>
        <end position="101"/>
    </location>
</feature>
<feature type="compositionally biased region" description="Polar residues" evidence="1">
    <location>
        <begin position="115"/>
        <end position="129"/>
    </location>
</feature>
<dbReference type="Proteomes" id="UP001530377">
    <property type="component" value="Unassembled WGS sequence"/>
</dbReference>
<evidence type="ECO:0000313" key="4">
    <source>
        <dbReference type="Proteomes" id="UP001530377"/>
    </source>
</evidence>
<dbReference type="SUPFAM" id="SSF50156">
    <property type="entry name" value="PDZ domain-like"/>
    <property type="match status" value="1"/>
</dbReference>
<feature type="region of interest" description="Disordered" evidence="1">
    <location>
        <begin position="274"/>
        <end position="308"/>
    </location>
</feature>
<feature type="compositionally biased region" description="Low complexity" evidence="1">
    <location>
        <begin position="190"/>
        <end position="199"/>
    </location>
</feature>
<dbReference type="PROSITE" id="PS50106">
    <property type="entry name" value="PDZ"/>
    <property type="match status" value="1"/>
</dbReference>
<name>A0ABD3RRU5_9STRA</name>
<dbReference type="InterPro" id="IPR036034">
    <property type="entry name" value="PDZ_sf"/>
</dbReference>
<feature type="region of interest" description="Disordered" evidence="1">
    <location>
        <begin position="903"/>
        <end position="926"/>
    </location>
</feature>
<evidence type="ECO:0000259" key="2">
    <source>
        <dbReference type="PROSITE" id="PS50106"/>
    </source>
</evidence>
<feature type="region of interest" description="Disordered" evidence="1">
    <location>
        <begin position="755"/>
        <end position="783"/>
    </location>
</feature>
<feature type="compositionally biased region" description="Polar residues" evidence="1">
    <location>
        <begin position="903"/>
        <end position="914"/>
    </location>
</feature>
<evidence type="ECO:0000313" key="3">
    <source>
        <dbReference type="EMBL" id="KAL3810345.1"/>
    </source>
</evidence>
<feature type="compositionally biased region" description="Acidic residues" evidence="1">
    <location>
        <begin position="282"/>
        <end position="296"/>
    </location>
</feature>
<dbReference type="InterPro" id="IPR001478">
    <property type="entry name" value="PDZ"/>
</dbReference>
<feature type="compositionally biased region" description="Basic and acidic residues" evidence="1">
    <location>
        <begin position="986"/>
        <end position="998"/>
    </location>
</feature>
<evidence type="ECO:0000256" key="1">
    <source>
        <dbReference type="SAM" id="MobiDB-lite"/>
    </source>
</evidence>
<dbReference type="EMBL" id="JALLPB020000336">
    <property type="protein sequence ID" value="KAL3810345.1"/>
    <property type="molecule type" value="Genomic_DNA"/>
</dbReference>
<feature type="region of interest" description="Disordered" evidence="1">
    <location>
        <begin position="1"/>
        <end position="222"/>
    </location>
</feature>
<gene>
    <name evidence="3" type="ORF">ACHAXA_003074</name>
</gene>
<feature type="compositionally biased region" description="Basic residues" evidence="1">
    <location>
        <begin position="1307"/>
        <end position="1323"/>
    </location>
</feature>
<feature type="region of interest" description="Disordered" evidence="1">
    <location>
        <begin position="972"/>
        <end position="1052"/>
    </location>
</feature>
<sequence length="1323" mass="144105">MSLVASAHQRMMMKKRMEKKVAEGRGEGGGVASPTSAPSYVCSPTSASSSADSPPAAAAAAAVAASPSFFDGSQRPLPPSRSSMTQRPDRGGGVGGGGGGEGGERTGASLVRGTGINSLDTSQPWNATPQRPRPPPFSQVFPAYYESPDSDFEEATRPRGKHTNYLGPREAERVPNRRRRGYDSFVGEPTLSTSPSSQSTGGGRRDETTATTMGEGGVTPVRVLGDNYDFEYHNEKDEDVTAFDCNDDDNNGDNGVALDKAEIYSEVNCHGDKDEISRIEHFDDDDGEGSGGEQEERETTTQPTRLLGRDFIINDSGNDVVVDSDLVPVPPPFRYAESPDNDNQTVDSERVLTGTPVRKKALLKTIEDGDSMALLMEGRPLKPKDAGKHRKKMPKLVMVEDDIVLQYPANRRTKESVQGESGWEGGRGRDGVIVAHESSVDATVGTKRGGTSSHEMRDIAADARRMAIAGNMEDGNAPVVEDPPRIVNNSLRNIGLSKSWDSPDVSLFPNSADAFASYGNSVSNNVSMSKETSFFSSSFWDDDEDSNSTSRNTRQQLQYGDLTRMSKSWDEGRNGEQRIVGGFSGVDDAVDNNFGTCGTWGEQSASLFSDIDTAQSGSLFNGILPSSDDVDKKYVTVRGDNEEENPTDTKQQLFARSQKIPDPSVNADQLDEWKKAEVQWLRNISRSDNIDGVTTGNRIVVSPTSSMSQAKTKEIHPWKTDQDLENSELYLSVFGSEKGEEHIRYEKLMYAPSARGGNDGEFGNRRSTKEEKETSITTAGKSATIPSLVDPEDIFDKINGSLKQADKTKNRALGIESESTCSNDPSYVSNYLPPLTTVVQSSSSMSRSSAASFEHDEEKMMVKRIKFVSDEENTIHTYMKEISFQSDSYDDKDKVHEEATSSLTNISGGRTVTPENEERSDADTYEDSTIADSITYKSEDIRADEFSILTEFRKDVDDAVSAVAATFGELFGISPTSKNGNKRGSPTRDRDDVGDGRGDGVATQRVSRSALTEDDKSATTDDNETCTYDESRSTEQWTRTTETRTDAETEASENDWLGFMRRMIFPKDDGTSVRSVGTKDDDLFDGESTYQDEEDNYLMLQALAAARAIHHVQGVEYDETNEINVLTDIKFVVVTVSLPLGQHDIGVWVSRTVPSGNGAKQGVQHGDQLAAINGSSSIHATIDDIASKISKTPNGKVELTFLRYAGPLRPIPGSITQEGFEVTDSALPKTIETRQKIKRGLFSKKGLATIVESPQRKSGVGFISKSPRRAELSPDCTNPLSQPPSSPAQTPMEMEEVPPMPGLSTPTKKKKSLGKLLSFKKKS</sequence>
<feature type="domain" description="PDZ" evidence="2">
    <location>
        <begin position="1146"/>
        <end position="1205"/>
    </location>
</feature>
<keyword evidence="4" id="KW-1185">Reference proteome</keyword>
<feature type="compositionally biased region" description="Polar residues" evidence="1">
    <location>
        <begin position="974"/>
        <end position="984"/>
    </location>
</feature>